<evidence type="ECO:0000313" key="3">
    <source>
        <dbReference type="EMBL" id="GIJ20028.1"/>
    </source>
</evidence>
<protein>
    <recommendedName>
        <fullName evidence="5">DUF2746 domain-containing protein</fullName>
    </recommendedName>
</protein>
<keyword evidence="4" id="KW-1185">Reference proteome</keyword>
<evidence type="ECO:0000256" key="1">
    <source>
        <dbReference type="SAM" id="Coils"/>
    </source>
</evidence>
<evidence type="ECO:0008006" key="5">
    <source>
        <dbReference type="Google" id="ProtNLM"/>
    </source>
</evidence>
<accession>A0ABQ4IQR4</accession>
<dbReference type="RefSeq" id="WP_203992984.1">
    <property type="nucleotide sequence ID" value="NZ_BOPB01000002.1"/>
</dbReference>
<comment type="caution">
    <text evidence="3">The sequence shown here is derived from an EMBL/GenBank/DDBJ whole genome shotgun (WGS) entry which is preliminary data.</text>
</comment>
<evidence type="ECO:0000313" key="4">
    <source>
        <dbReference type="Proteomes" id="UP000643165"/>
    </source>
</evidence>
<proteinExistence type="predicted"/>
<reference evidence="3 4" key="1">
    <citation type="submission" date="2021-01" db="EMBL/GenBank/DDBJ databases">
        <title>Whole genome shotgun sequence of Verrucosispora lutea NBRC 106530.</title>
        <authorList>
            <person name="Komaki H."/>
            <person name="Tamura T."/>
        </authorList>
    </citation>
    <scope>NUCLEOTIDE SEQUENCE [LARGE SCALE GENOMIC DNA]</scope>
    <source>
        <strain evidence="3 4">NBRC 106530</strain>
    </source>
</reference>
<dbReference type="Proteomes" id="UP000643165">
    <property type="component" value="Unassembled WGS sequence"/>
</dbReference>
<sequence>MTSIVAADDNIPEIAMITSTVLLVALMVIVAFVAMGIYRARHSAAREQQYRQLAEHAGDAQTRFVEHSRTTATALDGIREELHTTRTEIAEVKERLANLERLLSQIG</sequence>
<evidence type="ECO:0000256" key="2">
    <source>
        <dbReference type="SAM" id="Phobius"/>
    </source>
</evidence>
<name>A0ABQ4IQR4_9ACTN</name>
<keyword evidence="2" id="KW-1133">Transmembrane helix</keyword>
<feature type="coiled-coil region" evidence="1">
    <location>
        <begin position="75"/>
        <end position="102"/>
    </location>
</feature>
<keyword evidence="1" id="KW-0175">Coiled coil</keyword>
<keyword evidence="2" id="KW-0812">Transmembrane</keyword>
<keyword evidence="2" id="KW-0472">Membrane</keyword>
<organism evidence="3 4">
    <name type="scientific">Micromonospora lutea</name>
    <dbReference type="NCBI Taxonomy" id="419825"/>
    <lineage>
        <taxon>Bacteria</taxon>
        <taxon>Bacillati</taxon>
        <taxon>Actinomycetota</taxon>
        <taxon>Actinomycetes</taxon>
        <taxon>Micromonosporales</taxon>
        <taxon>Micromonosporaceae</taxon>
        <taxon>Micromonospora</taxon>
    </lineage>
</organism>
<dbReference type="EMBL" id="BOPB01000002">
    <property type="protein sequence ID" value="GIJ20028.1"/>
    <property type="molecule type" value="Genomic_DNA"/>
</dbReference>
<gene>
    <name evidence="3" type="ORF">Vlu01_06520</name>
</gene>
<feature type="transmembrane region" description="Helical" evidence="2">
    <location>
        <begin position="14"/>
        <end position="38"/>
    </location>
</feature>